<gene>
    <name evidence="2" type="ORF">LOD99_3985</name>
</gene>
<organism evidence="2 3">
    <name type="scientific">Oopsacas minuta</name>
    <dbReference type="NCBI Taxonomy" id="111878"/>
    <lineage>
        <taxon>Eukaryota</taxon>
        <taxon>Metazoa</taxon>
        <taxon>Porifera</taxon>
        <taxon>Hexactinellida</taxon>
        <taxon>Hexasterophora</taxon>
        <taxon>Lyssacinosida</taxon>
        <taxon>Leucopsacidae</taxon>
        <taxon>Oopsacas</taxon>
    </lineage>
</organism>
<accession>A0AAV7JXF7</accession>
<feature type="region of interest" description="Disordered" evidence="1">
    <location>
        <begin position="155"/>
        <end position="179"/>
    </location>
</feature>
<protein>
    <submittedName>
        <fullName evidence="2">Uncharacterized protein</fullName>
    </submittedName>
</protein>
<proteinExistence type="predicted"/>
<evidence type="ECO:0000313" key="2">
    <source>
        <dbReference type="EMBL" id="KAI6653149.1"/>
    </source>
</evidence>
<keyword evidence="3" id="KW-1185">Reference proteome</keyword>
<dbReference type="Proteomes" id="UP001165289">
    <property type="component" value="Unassembled WGS sequence"/>
</dbReference>
<name>A0AAV7JXF7_9METZ</name>
<dbReference type="EMBL" id="JAKMXF010000295">
    <property type="protein sequence ID" value="KAI6653149.1"/>
    <property type="molecule type" value="Genomic_DNA"/>
</dbReference>
<evidence type="ECO:0000313" key="3">
    <source>
        <dbReference type="Proteomes" id="UP001165289"/>
    </source>
</evidence>
<reference evidence="2 3" key="1">
    <citation type="journal article" date="2023" name="BMC Biol.">
        <title>The compact genome of the sponge Oopsacas minuta (Hexactinellida) is lacking key metazoan core genes.</title>
        <authorList>
            <person name="Santini S."/>
            <person name="Schenkelaars Q."/>
            <person name="Jourda C."/>
            <person name="Duchesne M."/>
            <person name="Belahbib H."/>
            <person name="Rocher C."/>
            <person name="Selva M."/>
            <person name="Riesgo A."/>
            <person name="Vervoort M."/>
            <person name="Leys S.P."/>
            <person name="Kodjabachian L."/>
            <person name="Le Bivic A."/>
            <person name="Borchiellini C."/>
            <person name="Claverie J.M."/>
            <person name="Renard E."/>
        </authorList>
    </citation>
    <scope>NUCLEOTIDE SEQUENCE [LARGE SCALE GENOMIC DNA]</scope>
    <source>
        <strain evidence="2">SPO-2</strain>
    </source>
</reference>
<sequence>MKPASRQVRLRFVANVHHDLTVMGERHMKDLEQDFMSLIQVFEDKMTRLKSTLPKEFLQLRMQELHTMGNSFPEVLSIWQSNKMKSCVNELKSSLRVKKSGKVKKVTFSTPKRPRLRLAKRNSHGRRHKYRVTVEGGDNLNALIKQGLIHAKNIVQIPDSNSTKRPQGPITRSRSETIK</sequence>
<evidence type="ECO:0000256" key="1">
    <source>
        <dbReference type="SAM" id="MobiDB-lite"/>
    </source>
</evidence>
<comment type="caution">
    <text evidence="2">The sequence shown here is derived from an EMBL/GenBank/DDBJ whole genome shotgun (WGS) entry which is preliminary data.</text>
</comment>
<dbReference type="AlphaFoldDB" id="A0AAV7JXF7"/>